<dbReference type="EMBL" id="JBGBPQ010000017">
    <property type="protein sequence ID" value="KAL1507731.1"/>
    <property type="molecule type" value="Genomic_DNA"/>
</dbReference>
<evidence type="ECO:0008006" key="12">
    <source>
        <dbReference type="Google" id="ProtNLM"/>
    </source>
</evidence>
<feature type="transmembrane region" description="Helical" evidence="9">
    <location>
        <begin position="70"/>
        <end position="89"/>
    </location>
</feature>
<feature type="region of interest" description="Disordered" evidence="8">
    <location>
        <begin position="340"/>
        <end position="400"/>
    </location>
</feature>
<feature type="transmembrane region" description="Helical" evidence="9">
    <location>
        <begin position="265"/>
        <end position="282"/>
    </location>
</feature>
<keyword evidence="11" id="KW-1185">Reference proteome</keyword>
<dbReference type="AlphaFoldDB" id="A0AB34IUJ2"/>
<dbReference type="PANTHER" id="PTHR33281:SF19">
    <property type="entry name" value="VOLTAGE-DEPENDENT ANION CHANNEL-FORMING PROTEIN YNEE"/>
    <property type="match status" value="1"/>
</dbReference>
<dbReference type="PANTHER" id="PTHR33281">
    <property type="entry name" value="UPF0187 PROTEIN YNEE"/>
    <property type="match status" value="1"/>
</dbReference>
<name>A0AB34IUJ2_PRYPA</name>
<evidence type="ECO:0000256" key="6">
    <source>
        <dbReference type="ARBA" id="ARBA00023065"/>
    </source>
</evidence>
<keyword evidence="5 9" id="KW-1133">Transmembrane helix</keyword>
<evidence type="ECO:0000256" key="9">
    <source>
        <dbReference type="SAM" id="Phobius"/>
    </source>
</evidence>
<evidence type="ECO:0000256" key="8">
    <source>
        <dbReference type="SAM" id="MobiDB-lite"/>
    </source>
</evidence>
<evidence type="ECO:0000256" key="2">
    <source>
        <dbReference type="ARBA" id="ARBA00022448"/>
    </source>
</evidence>
<dbReference type="Pfam" id="PF25539">
    <property type="entry name" value="Bestrophin_2"/>
    <property type="match status" value="1"/>
</dbReference>
<evidence type="ECO:0000256" key="3">
    <source>
        <dbReference type="ARBA" id="ARBA00022475"/>
    </source>
</evidence>
<keyword evidence="4 9" id="KW-0812">Transmembrane</keyword>
<evidence type="ECO:0000313" key="10">
    <source>
        <dbReference type="EMBL" id="KAL1507731.1"/>
    </source>
</evidence>
<comment type="caution">
    <text evidence="10">The sequence shown here is derived from an EMBL/GenBank/DDBJ whole genome shotgun (WGS) entry which is preliminary data.</text>
</comment>
<evidence type="ECO:0000256" key="1">
    <source>
        <dbReference type="ARBA" id="ARBA00004651"/>
    </source>
</evidence>
<keyword evidence="3" id="KW-1003">Cell membrane</keyword>
<evidence type="ECO:0000313" key="11">
    <source>
        <dbReference type="Proteomes" id="UP001515480"/>
    </source>
</evidence>
<feature type="compositionally biased region" description="Basic and acidic residues" evidence="8">
    <location>
        <begin position="374"/>
        <end position="389"/>
    </location>
</feature>
<dbReference type="InterPro" id="IPR044669">
    <property type="entry name" value="YneE/VCCN1/2-like"/>
</dbReference>
<evidence type="ECO:0000256" key="4">
    <source>
        <dbReference type="ARBA" id="ARBA00022692"/>
    </source>
</evidence>
<sequence length="400" mass="45019">MTIEYDPAMGVLQIFFSWRGTVLQQVATEPLFWIVLLLHGAFWGIDYAIRLDCQGRGGVCPAPGQNLPEINWSAVTLTSSLFAFFLIFYQSQCYSRFYALYGHCVALGGGLMEWSSLVRQHMPYNPDVQWNCVRFMLAALNVEYYGLRDAGVDDDEWKIIKDRGLLTQREVDRLKAYDGFKPFLPVYWALGECKEHLWTPGKTSQANVLRMQMLEDKALKFRGHTSQIINHLKQPVPFPYFHVLNLMLVVALVTIAYALVKEGHIGMTFVVLSVYMVCVLGLKSVAVQLADPFGTDEVDFDLETFMKGAQKNALALCMDGFVPWGRQLPNELTNPLDGGAVVEPHRPKSMDATKSFGTSKSMGKRRIVQPPKVSPERTSEFSAPLEEHATGGQKLLNDHL</sequence>
<gene>
    <name evidence="10" type="ORF">AB1Y20_007344</name>
</gene>
<feature type="transmembrane region" description="Helical" evidence="9">
    <location>
        <begin position="240"/>
        <end position="259"/>
    </location>
</feature>
<keyword evidence="6" id="KW-0406">Ion transport</keyword>
<evidence type="ECO:0000256" key="7">
    <source>
        <dbReference type="ARBA" id="ARBA00023136"/>
    </source>
</evidence>
<dbReference type="Proteomes" id="UP001515480">
    <property type="component" value="Unassembled WGS sequence"/>
</dbReference>
<protein>
    <recommendedName>
        <fullName evidence="12">Bestrophin homolog</fullName>
    </recommendedName>
</protein>
<dbReference type="GO" id="GO:0005886">
    <property type="term" value="C:plasma membrane"/>
    <property type="evidence" value="ECO:0007669"/>
    <property type="project" value="UniProtKB-SubCell"/>
</dbReference>
<evidence type="ECO:0000256" key="5">
    <source>
        <dbReference type="ARBA" id="ARBA00022989"/>
    </source>
</evidence>
<reference evidence="10 11" key="1">
    <citation type="journal article" date="2024" name="Science">
        <title>Giant polyketide synthase enzymes in the biosynthesis of giant marine polyether toxins.</title>
        <authorList>
            <person name="Fallon T.R."/>
            <person name="Shende V.V."/>
            <person name="Wierzbicki I.H."/>
            <person name="Pendleton A.L."/>
            <person name="Watervoot N.F."/>
            <person name="Auber R.P."/>
            <person name="Gonzalez D.J."/>
            <person name="Wisecaver J.H."/>
            <person name="Moore B.S."/>
        </authorList>
    </citation>
    <scope>NUCLEOTIDE SEQUENCE [LARGE SCALE GENOMIC DNA]</scope>
    <source>
        <strain evidence="10 11">12B1</strain>
    </source>
</reference>
<keyword evidence="7 9" id="KW-0472">Membrane</keyword>
<comment type="subcellular location">
    <subcellularLocation>
        <location evidence="1">Cell membrane</location>
        <topology evidence="1">Multi-pass membrane protein</topology>
    </subcellularLocation>
</comment>
<feature type="transmembrane region" description="Helical" evidence="9">
    <location>
        <begin position="31"/>
        <end position="49"/>
    </location>
</feature>
<organism evidence="10 11">
    <name type="scientific">Prymnesium parvum</name>
    <name type="common">Toxic golden alga</name>
    <dbReference type="NCBI Taxonomy" id="97485"/>
    <lineage>
        <taxon>Eukaryota</taxon>
        <taxon>Haptista</taxon>
        <taxon>Haptophyta</taxon>
        <taxon>Prymnesiophyceae</taxon>
        <taxon>Prymnesiales</taxon>
        <taxon>Prymnesiaceae</taxon>
        <taxon>Prymnesium</taxon>
    </lineage>
</organism>
<accession>A0AB34IUJ2</accession>
<keyword evidence="2" id="KW-0813">Transport</keyword>
<dbReference type="GO" id="GO:0005254">
    <property type="term" value="F:chloride channel activity"/>
    <property type="evidence" value="ECO:0007669"/>
    <property type="project" value="InterPro"/>
</dbReference>
<proteinExistence type="predicted"/>